<gene>
    <name evidence="1" type="ORF">ACFQDI_17935</name>
</gene>
<dbReference type="EMBL" id="JBHSMQ010000007">
    <property type="protein sequence ID" value="MFC5456752.1"/>
    <property type="molecule type" value="Genomic_DNA"/>
</dbReference>
<dbReference type="Proteomes" id="UP001596052">
    <property type="component" value="Unassembled WGS sequence"/>
</dbReference>
<sequence length="167" mass="19165">MNNRQKETRRLTALPLYLKELSTLVGRIVHESELSPFTQMEIVREKLRSVSKGSCRSVTLPFEARTGVEFAQIIDQLRRLNSSSIYLWPSRANECGLLEVADLNQIKFSFPFDLNPDGILVVATSDGNDSMLLEWSDDERGVRMLEVEFRGPNWSKPQIEIEPRPKQ</sequence>
<accession>A0ABW0KVM7</accession>
<proteinExistence type="predicted"/>
<dbReference type="RefSeq" id="WP_377169318.1">
    <property type="nucleotide sequence ID" value="NZ_JBHSMQ010000007.1"/>
</dbReference>
<comment type="caution">
    <text evidence="1">The sequence shown here is derived from an EMBL/GenBank/DDBJ whole genome shotgun (WGS) entry which is preliminary data.</text>
</comment>
<evidence type="ECO:0000313" key="1">
    <source>
        <dbReference type="EMBL" id="MFC5456752.1"/>
    </source>
</evidence>
<protein>
    <submittedName>
        <fullName evidence="1">Uncharacterized protein</fullName>
    </submittedName>
</protein>
<evidence type="ECO:0000313" key="2">
    <source>
        <dbReference type="Proteomes" id="UP001596052"/>
    </source>
</evidence>
<keyword evidence="2" id="KW-1185">Reference proteome</keyword>
<name>A0ABW0KVM7_9BACT</name>
<organism evidence="1 2">
    <name type="scientific">Prosthecobacter fluviatilis</name>
    <dbReference type="NCBI Taxonomy" id="445931"/>
    <lineage>
        <taxon>Bacteria</taxon>
        <taxon>Pseudomonadati</taxon>
        <taxon>Verrucomicrobiota</taxon>
        <taxon>Verrucomicrobiia</taxon>
        <taxon>Verrucomicrobiales</taxon>
        <taxon>Verrucomicrobiaceae</taxon>
        <taxon>Prosthecobacter</taxon>
    </lineage>
</organism>
<reference evidence="2" key="1">
    <citation type="journal article" date="2019" name="Int. J. Syst. Evol. Microbiol.">
        <title>The Global Catalogue of Microorganisms (GCM) 10K type strain sequencing project: providing services to taxonomists for standard genome sequencing and annotation.</title>
        <authorList>
            <consortium name="The Broad Institute Genomics Platform"/>
            <consortium name="The Broad Institute Genome Sequencing Center for Infectious Disease"/>
            <person name="Wu L."/>
            <person name="Ma J."/>
        </authorList>
    </citation>
    <scope>NUCLEOTIDE SEQUENCE [LARGE SCALE GENOMIC DNA]</scope>
    <source>
        <strain evidence="2">CGMCC 4.1469</strain>
    </source>
</reference>